<dbReference type="InterPro" id="IPR025164">
    <property type="entry name" value="Toastrack_DUF4097"/>
</dbReference>
<accession>A0A8J3XDR9</accession>
<reference evidence="2 3" key="1">
    <citation type="submission" date="2021-01" db="EMBL/GenBank/DDBJ databases">
        <title>Whole genome shotgun sequence of Planotetraspora phitsanulokensis NBRC 104273.</title>
        <authorList>
            <person name="Komaki H."/>
            <person name="Tamura T."/>
        </authorList>
    </citation>
    <scope>NUCLEOTIDE SEQUENCE [LARGE SCALE GENOMIC DNA]</scope>
    <source>
        <strain evidence="2 3">NBRC 104273</strain>
    </source>
</reference>
<dbReference type="Proteomes" id="UP000622547">
    <property type="component" value="Unassembled WGS sequence"/>
</dbReference>
<sequence length="278" mass="28762">MPIFDTPEPISVILEFDIGSARIVAGDRTDTVVEVLPTDGADDADVRAAQQTKVTCSGGTLLVKGPRKRSLFGMSGSLDISVEVPAGSDVQGTSPLADFVCDGRLGDCRIKSSVGDIQVGQAETVHLKTDHGEIRVDRVAGDAEIAGVGRIDVGGVGGRATIKNSNGETTVGEVAGDLKATSSNGRINVGVARAGVEARAANGGIRVGEVARGQVMLQTALGDVEVGIRESTAAWLDVNTRLGRVRNSLGPAEGPEVSDETVEIRARTELGDIVIRRA</sequence>
<dbReference type="AlphaFoldDB" id="A0A8J3XDR9"/>
<proteinExistence type="predicted"/>
<organism evidence="2 3">
    <name type="scientific">Planotetraspora phitsanulokensis</name>
    <dbReference type="NCBI Taxonomy" id="575192"/>
    <lineage>
        <taxon>Bacteria</taxon>
        <taxon>Bacillati</taxon>
        <taxon>Actinomycetota</taxon>
        <taxon>Actinomycetes</taxon>
        <taxon>Streptosporangiales</taxon>
        <taxon>Streptosporangiaceae</taxon>
        <taxon>Planotetraspora</taxon>
    </lineage>
</organism>
<evidence type="ECO:0000259" key="1">
    <source>
        <dbReference type="Pfam" id="PF13349"/>
    </source>
</evidence>
<keyword evidence="3" id="KW-1185">Reference proteome</keyword>
<name>A0A8J3XDR9_9ACTN</name>
<dbReference type="RefSeq" id="WP_204072464.1">
    <property type="nucleotide sequence ID" value="NZ_BAABHI010000014.1"/>
</dbReference>
<feature type="domain" description="DUF4097" evidence="1">
    <location>
        <begin position="50"/>
        <end position="249"/>
    </location>
</feature>
<evidence type="ECO:0000313" key="2">
    <source>
        <dbReference type="EMBL" id="GII36741.1"/>
    </source>
</evidence>
<comment type="caution">
    <text evidence="2">The sequence shown here is derived from an EMBL/GenBank/DDBJ whole genome shotgun (WGS) entry which is preliminary data.</text>
</comment>
<gene>
    <name evidence="2" type="ORF">Pph01_17440</name>
</gene>
<protein>
    <recommendedName>
        <fullName evidence="1">DUF4097 domain-containing protein</fullName>
    </recommendedName>
</protein>
<dbReference type="Pfam" id="PF13349">
    <property type="entry name" value="DUF4097"/>
    <property type="match status" value="1"/>
</dbReference>
<evidence type="ECO:0000313" key="3">
    <source>
        <dbReference type="Proteomes" id="UP000622547"/>
    </source>
</evidence>
<dbReference type="EMBL" id="BOOP01000006">
    <property type="protein sequence ID" value="GII36741.1"/>
    <property type="molecule type" value="Genomic_DNA"/>
</dbReference>